<evidence type="ECO:0000313" key="2">
    <source>
        <dbReference type="EMBL" id="GAD77847.1"/>
    </source>
</evidence>
<dbReference type="AlphaFoldDB" id="U3AXA3"/>
<dbReference type="OrthoDB" id="9958325at2"/>
<dbReference type="Proteomes" id="UP000016567">
    <property type="component" value="Unassembled WGS sequence"/>
</dbReference>
<feature type="chain" id="PRO_5004638228" description="Fimbrial-type adhesion domain-containing protein" evidence="1">
    <location>
        <begin position="27"/>
        <end position="150"/>
    </location>
</feature>
<dbReference type="RefSeq" id="WP_021711582.1">
    <property type="nucleotide sequence ID" value="NZ_BAOB01000453.1"/>
</dbReference>
<organism evidence="2 3">
    <name type="scientific">Vibrio azureus NBRC 104587</name>
    <dbReference type="NCBI Taxonomy" id="1219077"/>
    <lineage>
        <taxon>Bacteria</taxon>
        <taxon>Pseudomonadati</taxon>
        <taxon>Pseudomonadota</taxon>
        <taxon>Gammaproteobacteria</taxon>
        <taxon>Vibrionales</taxon>
        <taxon>Vibrionaceae</taxon>
        <taxon>Vibrio</taxon>
    </lineage>
</organism>
<feature type="signal peptide" evidence="1">
    <location>
        <begin position="1"/>
        <end position="26"/>
    </location>
</feature>
<keyword evidence="3" id="KW-1185">Reference proteome</keyword>
<proteinExistence type="predicted"/>
<comment type="caution">
    <text evidence="2">The sequence shown here is derived from an EMBL/GenBank/DDBJ whole genome shotgun (WGS) entry which is preliminary data.</text>
</comment>
<dbReference type="SUPFAM" id="SSF49401">
    <property type="entry name" value="Bacterial adhesins"/>
    <property type="match status" value="1"/>
</dbReference>
<evidence type="ECO:0000256" key="1">
    <source>
        <dbReference type="SAM" id="SignalP"/>
    </source>
</evidence>
<dbReference type="InterPro" id="IPR008966">
    <property type="entry name" value="Adhesion_dom_sf"/>
</dbReference>
<protein>
    <recommendedName>
        <fullName evidence="4">Fimbrial-type adhesion domain-containing protein</fullName>
    </recommendedName>
</protein>
<gene>
    <name evidence="2" type="ORF">VAZ01S_095_00210</name>
</gene>
<accession>U3AXA3</accession>
<reference evidence="2 3" key="1">
    <citation type="submission" date="2013-09" db="EMBL/GenBank/DDBJ databases">
        <title>Whole genome shotgun sequence of Vibrio azureus NBRC 104587.</title>
        <authorList>
            <person name="Isaki S."/>
            <person name="Hosoyama A."/>
            <person name="Numata M."/>
            <person name="Hashimoto M."/>
            <person name="Hosoyama Y."/>
            <person name="Tsuchikane K."/>
            <person name="Noguchi M."/>
            <person name="Hirakata S."/>
            <person name="Ichikawa N."/>
            <person name="Ohji S."/>
            <person name="Yamazoe A."/>
            <person name="Fujita N."/>
        </authorList>
    </citation>
    <scope>NUCLEOTIDE SEQUENCE [LARGE SCALE GENOMIC DNA]</scope>
    <source>
        <strain evidence="2 3">NBRC 104587</strain>
    </source>
</reference>
<evidence type="ECO:0000313" key="3">
    <source>
        <dbReference type="Proteomes" id="UP000016567"/>
    </source>
</evidence>
<sequence length="150" mass="16341">MKNKTIKKLLTVTLVTSTLFSPVTLANPTSGKIHFSGSVIHKPCGINTASSQQVITLNTENGEAQRINIPLINCQQTDSDAQRFSVTLNSTSEAIKLYDSAHKAIRLGQGNDEASFNAQKKQSLQLFAQTKLTKLKSNHSSSSTLLLSYF</sequence>
<keyword evidence="1" id="KW-0732">Signal</keyword>
<dbReference type="EMBL" id="BATL01000095">
    <property type="protein sequence ID" value="GAD77847.1"/>
    <property type="molecule type" value="Genomic_DNA"/>
</dbReference>
<name>U3AXA3_9VIBR</name>
<evidence type="ECO:0008006" key="4">
    <source>
        <dbReference type="Google" id="ProtNLM"/>
    </source>
</evidence>